<evidence type="ECO:0000313" key="2">
    <source>
        <dbReference type="EMBL" id="OEU09150.1"/>
    </source>
</evidence>
<dbReference type="InterPro" id="IPR024079">
    <property type="entry name" value="MetalloPept_cat_dom_sf"/>
</dbReference>
<dbReference type="PROSITE" id="PS50181">
    <property type="entry name" value="FBOX"/>
    <property type="match status" value="1"/>
</dbReference>
<dbReference type="InterPro" id="IPR001810">
    <property type="entry name" value="F-box_dom"/>
</dbReference>
<dbReference type="Gene3D" id="3.40.390.10">
    <property type="entry name" value="Collagenase (Catalytic Domain)"/>
    <property type="match status" value="1"/>
</dbReference>
<keyword evidence="3" id="KW-1185">Reference proteome</keyword>
<dbReference type="InterPro" id="IPR036047">
    <property type="entry name" value="F-box-like_dom_sf"/>
</dbReference>
<organism evidence="2 3">
    <name type="scientific">Fragilariopsis cylindrus CCMP1102</name>
    <dbReference type="NCBI Taxonomy" id="635003"/>
    <lineage>
        <taxon>Eukaryota</taxon>
        <taxon>Sar</taxon>
        <taxon>Stramenopiles</taxon>
        <taxon>Ochrophyta</taxon>
        <taxon>Bacillariophyta</taxon>
        <taxon>Bacillariophyceae</taxon>
        <taxon>Bacillariophycidae</taxon>
        <taxon>Bacillariales</taxon>
        <taxon>Bacillariaceae</taxon>
        <taxon>Fragilariopsis</taxon>
    </lineage>
</organism>
<protein>
    <recommendedName>
        <fullName evidence="1">F-box domain-containing protein</fullName>
    </recommendedName>
</protein>
<dbReference type="OrthoDB" id="2365600at2759"/>
<reference evidence="2 3" key="1">
    <citation type="submission" date="2016-09" db="EMBL/GenBank/DDBJ databases">
        <title>Extensive genetic diversity and differential bi-allelic expression allows diatom success in the polar Southern Ocean.</title>
        <authorList>
            <consortium name="DOE Joint Genome Institute"/>
            <person name="Mock T."/>
            <person name="Otillar R.P."/>
            <person name="Strauss J."/>
            <person name="Dupont C."/>
            <person name="Frickenhaus S."/>
            <person name="Maumus F."/>
            <person name="Mcmullan M."/>
            <person name="Sanges R."/>
            <person name="Schmutz J."/>
            <person name="Toseland A."/>
            <person name="Valas R."/>
            <person name="Veluchamy A."/>
            <person name="Ward B.J."/>
            <person name="Allen A."/>
            <person name="Barry K."/>
            <person name="Falciatore A."/>
            <person name="Ferrante M."/>
            <person name="Fortunato A.E."/>
            <person name="Gloeckner G."/>
            <person name="Gruber A."/>
            <person name="Hipkin R."/>
            <person name="Janech M."/>
            <person name="Kroth P."/>
            <person name="Leese F."/>
            <person name="Lindquist E."/>
            <person name="Lyon B.R."/>
            <person name="Martin J."/>
            <person name="Mayer C."/>
            <person name="Parker M."/>
            <person name="Quesneville H."/>
            <person name="Raymond J."/>
            <person name="Uhlig C."/>
            <person name="Valentin K.U."/>
            <person name="Worden A.Z."/>
            <person name="Armbrust E.V."/>
            <person name="Bowler C."/>
            <person name="Green B."/>
            <person name="Moulton V."/>
            <person name="Van Oosterhout C."/>
            <person name="Grigoriev I."/>
        </authorList>
    </citation>
    <scope>NUCLEOTIDE SEQUENCE [LARGE SCALE GENOMIC DNA]</scope>
    <source>
        <strain evidence="2 3">CCMP1102</strain>
    </source>
</reference>
<dbReference type="AlphaFoldDB" id="A0A1E7ET06"/>
<dbReference type="InParanoid" id="A0A1E7ET06"/>
<evidence type="ECO:0000259" key="1">
    <source>
        <dbReference type="PROSITE" id="PS50181"/>
    </source>
</evidence>
<name>A0A1E7ET06_9STRA</name>
<dbReference type="Proteomes" id="UP000095751">
    <property type="component" value="Unassembled WGS sequence"/>
</dbReference>
<dbReference type="KEGG" id="fcy:FRACYDRAFT_249067"/>
<evidence type="ECO:0000313" key="3">
    <source>
        <dbReference type="Proteomes" id="UP000095751"/>
    </source>
</evidence>
<dbReference type="GO" id="GO:0008237">
    <property type="term" value="F:metallopeptidase activity"/>
    <property type="evidence" value="ECO:0007669"/>
    <property type="project" value="InterPro"/>
</dbReference>
<dbReference type="SUPFAM" id="SSF81383">
    <property type="entry name" value="F-box domain"/>
    <property type="match status" value="1"/>
</dbReference>
<accession>A0A1E7ET06</accession>
<feature type="domain" description="F-box" evidence="1">
    <location>
        <begin position="5"/>
        <end position="52"/>
    </location>
</feature>
<sequence length="473" mass="55213">MVTTTEILTDLPAEVLHHIFSFLPDEHLLDDVVAVSHLVRNVCDVNPRWLPTIAPPVLADEVLDIRTHGKELRLHYTRYLNWYENFEDGGDDTDDDRQSPLDGFFSLAPWKRVQGDSEYPTPWLHRMVYGKPCPTTLTSKDSRRKKPESRTYFYRAANKYTRSRRREKSLFFQQRKRLSQDQFRDFETEPICPKHYENETTRRMVIQPVNIRYADGSRNIRLPDHDDEHLSIQTGICKKTLDCYFGATNVVVNPLIEHRVVNLNYHCREDLQELVDEENNAVLQVDSDVLSSLSCTLADNNTAVILLIAPHMFSRSSPDLAWFYSTYFGRCFTSPWVCSTFQFYQWYKQSLNKLQVRFARLVLYSTLLQLSTLGSLCENKHCVTLCENKHCVMNNSDSMDEMEMSSHIIMCPACIRKLQLGKFVQDPSDFLQNLFDVLQQEPFATYNRTDLQTLQSYGFGKHTNKKQAKRSRK</sequence>
<gene>
    <name evidence="2" type="ORF">FRACYDRAFT_249067</name>
</gene>
<proteinExistence type="predicted"/>
<dbReference type="EMBL" id="KV784377">
    <property type="protein sequence ID" value="OEU09150.1"/>
    <property type="molecule type" value="Genomic_DNA"/>
</dbReference>